<organism evidence="1 2">
    <name type="scientific">Komagataeibacter saccharivorans</name>
    <dbReference type="NCBI Taxonomy" id="265959"/>
    <lineage>
        <taxon>Bacteria</taxon>
        <taxon>Pseudomonadati</taxon>
        <taxon>Pseudomonadota</taxon>
        <taxon>Alphaproteobacteria</taxon>
        <taxon>Acetobacterales</taxon>
        <taxon>Acetobacteraceae</taxon>
        <taxon>Komagataeibacter</taxon>
    </lineage>
</organism>
<evidence type="ECO:0000313" key="2">
    <source>
        <dbReference type="Proteomes" id="UP000264120"/>
    </source>
</evidence>
<protein>
    <submittedName>
        <fullName evidence="1">Uncharacterized protein</fullName>
    </submittedName>
</protein>
<sequence>MTQIHIATFVTENEQPTISRTMSLLRKGLEAEGASVSHMVATDYDSLLAMPAGSLRVMSMAHELTNTHVPWVQVAHTLDQRCALLCERGDPVMITTVFRHVDIPDEDDGGYSHALRIRIRRLNFLAAELSRRHGVFVADLDRMLADTGGTTLNTDYRLRSDTAAMIAAQGLALVVVNNALDAFMPFEAQERAKAILMAECPVQRNAASVMPQEVIAMGRGRRRQVVTTITDTVEQNHMATLIRRVLTGQVPPGQAFEKLVSAVRKRGLRDSFDAISSGMFRLLRPSAS</sequence>
<evidence type="ECO:0000313" key="1">
    <source>
        <dbReference type="EMBL" id="AXY23681.1"/>
    </source>
</evidence>
<dbReference type="EMBL" id="CP023036">
    <property type="protein sequence ID" value="AXY23681.1"/>
    <property type="molecule type" value="Genomic_DNA"/>
</dbReference>
<keyword evidence="2" id="KW-1185">Reference proteome</keyword>
<accession>A0A347WFN8</accession>
<dbReference type="Proteomes" id="UP000264120">
    <property type="component" value="Chromosome"/>
</dbReference>
<name>A0A347WFN8_9PROT</name>
<dbReference type="RefSeq" id="WP_118963475.1">
    <property type="nucleotide sequence ID" value="NZ_CP023036.1"/>
</dbReference>
<gene>
    <name evidence="1" type="ORF">CD178_02937</name>
</gene>
<dbReference type="AlphaFoldDB" id="A0A347WFN8"/>
<reference evidence="1 2" key="1">
    <citation type="submission" date="2017-08" db="EMBL/GenBank/DDBJ databases">
        <title>Complete genome sequence of Gluconacetobacter saccharivorans CV1 isolated from Fermented Vinegar.</title>
        <authorList>
            <person name="Kim S.-Y."/>
        </authorList>
    </citation>
    <scope>NUCLEOTIDE SEQUENCE [LARGE SCALE GENOMIC DNA]</scope>
    <source>
        <strain evidence="1 2">CV1</strain>
    </source>
</reference>
<dbReference type="KEGG" id="ksc:CD178_02937"/>
<proteinExistence type="predicted"/>
<dbReference type="OrthoDB" id="9928743at2"/>